<keyword evidence="1 3" id="KW-0067">ATP-binding</keyword>
<dbReference type="InterPro" id="IPR001650">
    <property type="entry name" value="Helicase_C-like"/>
</dbReference>
<keyword evidence="1 3" id="KW-0347">Helicase</keyword>
<dbReference type="Gene3D" id="3.40.50.300">
    <property type="entry name" value="P-loop containing nucleotide triphosphate hydrolases"/>
    <property type="match status" value="2"/>
</dbReference>
<dbReference type="EMBL" id="CP118224">
    <property type="protein sequence ID" value="WMC09557.1"/>
    <property type="molecule type" value="Genomic_DNA"/>
</dbReference>
<dbReference type="Proteomes" id="UP001223802">
    <property type="component" value="Chromosome"/>
</dbReference>
<dbReference type="SUPFAM" id="SSF52540">
    <property type="entry name" value="P-loop containing nucleoside triphosphate hydrolases"/>
    <property type="match status" value="2"/>
</dbReference>
<dbReference type="Pfam" id="PF00176">
    <property type="entry name" value="SNF2-rel_dom"/>
    <property type="match status" value="1"/>
</dbReference>
<evidence type="ECO:0000313" key="3">
    <source>
        <dbReference type="EMBL" id="WMC09557.1"/>
    </source>
</evidence>
<evidence type="ECO:0000313" key="4">
    <source>
        <dbReference type="Proteomes" id="UP001223802"/>
    </source>
</evidence>
<name>A0AA50KMC3_9GAMM</name>
<dbReference type="InterPro" id="IPR000330">
    <property type="entry name" value="SNF2_N"/>
</dbReference>
<protein>
    <submittedName>
        <fullName evidence="3">DEAD/DEAH box helicase</fullName>
    </submittedName>
</protein>
<keyword evidence="1 3" id="KW-0378">Hydrolase</keyword>
<evidence type="ECO:0000256" key="1">
    <source>
        <dbReference type="ARBA" id="ARBA00022806"/>
    </source>
</evidence>
<dbReference type="AlphaFoldDB" id="A0AA50KMC3"/>
<feature type="domain" description="Helicase C-terminal" evidence="2">
    <location>
        <begin position="340"/>
        <end position="484"/>
    </location>
</feature>
<proteinExistence type="predicted"/>
<reference evidence="3 4" key="1">
    <citation type="submission" date="2023-02" db="EMBL/GenBank/DDBJ databases">
        <title>Complete genome sequence of a novel bacterium Oceanimonas sp. NTOU-MSR1 isolated from marine coast sediment.</title>
        <authorList>
            <person name="Yang H.-T."/>
            <person name="Chen Y.-L."/>
            <person name="Ho Y.-N."/>
        </authorList>
    </citation>
    <scope>NUCLEOTIDE SEQUENCE [LARGE SCALE GENOMIC DNA]</scope>
    <source>
        <strain evidence="3 4">NTOU-MSR1</strain>
    </source>
</reference>
<dbReference type="Pfam" id="PF00271">
    <property type="entry name" value="Helicase_C"/>
    <property type="match status" value="1"/>
</dbReference>
<dbReference type="RefSeq" id="WP_306760752.1">
    <property type="nucleotide sequence ID" value="NZ_CP118224.1"/>
</dbReference>
<sequence length="501" mass="57141">MTSKRKPAASAAIPNQPTWVDVNELKERRETLSLRDYQKTHLARFFAEERKMDLSHPGTGKTCPAAVYMYGLWASEGIKSIWAMPKSLLVKNWEELLLWSNFMPDDVVIFDGNPKQRDKQMATDAKVFLMGFDAFARNWRQLLECHPQIQSLVVDEWHLGFSTHGWMYRGKVHGAKRTLEMYQAMRRIPWFLPMTGTLIDGRLNSAYPAINVIEPRYYGTYDNFMATHALLDDYGKPWLWKNHEHLAQILMKHSVRVTFEDAYGAENKQVFVELCTMSPAQRRAYAEMEETALLELEDGFIEAGTPAVAVMRCRQIMQHPETFGIPMNSGDTKPDHLRVHIQSALDANKALVIFEVTREAQNQIVALAESLGAKVGLLNGTVTGNARAKADSEFRSRFLDVMVCSPEVAGVGFNWSHVDTLIFNSIDYQDSSFIQAYRRALRGKRDTPLKIYVLQYRNSIDQRIAHIANSKSKDRTKVFKDDTQVHIVQSNSMMGGDFMSG</sequence>
<dbReference type="GO" id="GO:0004386">
    <property type="term" value="F:helicase activity"/>
    <property type="evidence" value="ECO:0007669"/>
    <property type="project" value="UniProtKB-KW"/>
</dbReference>
<dbReference type="PANTHER" id="PTHR10799">
    <property type="entry name" value="SNF2/RAD54 HELICASE FAMILY"/>
    <property type="match status" value="1"/>
</dbReference>
<keyword evidence="1 3" id="KW-0547">Nucleotide-binding</keyword>
<dbReference type="PROSITE" id="PS51194">
    <property type="entry name" value="HELICASE_CTER"/>
    <property type="match status" value="1"/>
</dbReference>
<dbReference type="GO" id="GO:0005524">
    <property type="term" value="F:ATP binding"/>
    <property type="evidence" value="ECO:0007669"/>
    <property type="project" value="InterPro"/>
</dbReference>
<evidence type="ECO:0000259" key="2">
    <source>
        <dbReference type="PROSITE" id="PS51194"/>
    </source>
</evidence>
<accession>A0AA50KMC3</accession>
<gene>
    <name evidence="3" type="ORF">PU634_10555</name>
</gene>
<dbReference type="KEGG" id="ope:PU634_10555"/>
<organism evidence="3 4">
    <name type="scientific">Oceanimonas pelagia</name>
    <dbReference type="NCBI Taxonomy" id="3028314"/>
    <lineage>
        <taxon>Bacteria</taxon>
        <taxon>Pseudomonadati</taxon>
        <taxon>Pseudomonadota</taxon>
        <taxon>Gammaproteobacteria</taxon>
        <taxon>Aeromonadales</taxon>
        <taxon>Aeromonadaceae</taxon>
        <taxon>Oceanimonas</taxon>
    </lineage>
</organism>
<dbReference type="InterPro" id="IPR027417">
    <property type="entry name" value="P-loop_NTPase"/>
</dbReference>
<keyword evidence="4" id="KW-1185">Reference proteome</keyword>